<gene>
    <name evidence="1" type="ORF">K469DRAFT_389725</name>
</gene>
<evidence type="ECO:0000313" key="2">
    <source>
        <dbReference type="Proteomes" id="UP000800200"/>
    </source>
</evidence>
<dbReference type="EMBL" id="ML994618">
    <property type="protein sequence ID" value="KAF2190627.1"/>
    <property type="molecule type" value="Genomic_DNA"/>
</dbReference>
<protein>
    <submittedName>
        <fullName evidence="1">Uncharacterized protein</fullName>
    </submittedName>
</protein>
<reference evidence="1" key="1">
    <citation type="journal article" date="2020" name="Stud. Mycol.">
        <title>101 Dothideomycetes genomes: a test case for predicting lifestyles and emergence of pathogens.</title>
        <authorList>
            <person name="Haridas S."/>
            <person name="Albert R."/>
            <person name="Binder M."/>
            <person name="Bloem J."/>
            <person name="Labutti K."/>
            <person name="Salamov A."/>
            <person name="Andreopoulos B."/>
            <person name="Baker S."/>
            <person name="Barry K."/>
            <person name="Bills G."/>
            <person name="Bluhm B."/>
            <person name="Cannon C."/>
            <person name="Castanera R."/>
            <person name="Culley D."/>
            <person name="Daum C."/>
            <person name="Ezra D."/>
            <person name="Gonzalez J."/>
            <person name="Henrissat B."/>
            <person name="Kuo A."/>
            <person name="Liang C."/>
            <person name="Lipzen A."/>
            <person name="Lutzoni F."/>
            <person name="Magnuson J."/>
            <person name="Mondo S."/>
            <person name="Nolan M."/>
            <person name="Ohm R."/>
            <person name="Pangilinan J."/>
            <person name="Park H.-J."/>
            <person name="Ramirez L."/>
            <person name="Alfaro M."/>
            <person name="Sun H."/>
            <person name="Tritt A."/>
            <person name="Yoshinaga Y."/>
            <person name="Zwiers L.-H."/>
            <person name="Turgeon B."/>
            <person name="Goodwin S."/>
            <person name="Spatafora J."/>
            <person name="Crous P."/>
            <person name="Grigoriev I."/>
        </authorList>
    </citation>
    <scope>NUCLEOTIDE SEQUENCE</scope>
    <source>
        <strain evidence="1">CBS 207.26</strain>
    </source>
</reference>
<accession>A0A6A6EF09</accession>
<proteinExistence type="predicted"/>
<dbReference type="AlphaFoldDB" id="A0A6A6EF09"/>
<organism evidence="1 2">
    <name type="scientific">Zopfia rhizophila CBS 207.26</name>
    <dbReference type="NCBI Taxonomy" id="1314779"/>
    <lineage>
        <taxon>Eukaryota</taxon>
        <taxon>Fungi</taxon>
        <taxon>Dikarya</taxon>
        <taxon>Ascomycota</taxon>
        <taxon>Pezizomycotina</taxon>
        <taxon>Dothideomycetes</taxon>
        <taxon>Dothideomycetes incertae sedis</taxon>
        <taxon>Zopfiaceae</taxon>
        <taxon>Zopfia</taxon>
    </lineage>
</organism>
<dbReference type="Proteomes" id="UP000800200">
    <property type="component" value="Unassembled WGS sequence"/>
</dbReference>
<evidence type="ECO:0000313" key="1">
    <source>
        <dbReference type="EMBL" id="KAF2190627.1"/>
    </source>
</evidence>
<keyword evidence="2" id="KW-1185">Reference proteome</keyword>
<sequence>MHMLGARRLVTLVCRLTTPRRPSQLSPAPIQALLAFHYCTYASKLQFASTILPLVLSPYHTNIFAVHVSPLDIPKPFPLL</sequence>
<name>A0A6A6EF09_9PEZI</name>